<reference evidence="1" key="1">
    <citation type="submission" date="2020-04" db="EMBL/GenBank/DDBJ databases">
        <authorList>
            <person name="Alioto T."/>
            <person name="Alioto T."/>
            <person name="Gomez Garrido J."/>
        </authorList>
    </citation>
    <scope>NUCLEOTIDE SEQUENCE</scope>
    <source>
        <strain evidence="1">A484AB</strain>
    </source>
</reference>
<dbReference type="Proteomes" id="UP001152795">
    <property type="component" value="Unassembled WGS sequence"/>
</dbReference>
<dbReference type="CDD" id="cd02257">
    <property type="entry name" value="Peptidase_C19"/>
    <property type="match status" value="1"/>
</dbReference>
<comment type="caution">
    <text evidence="1">The sequence shown here is derived from an EMBL/GenBank/DDBJ whole genome shotgun (WGS) entry which is preliminary data.</text>
</comment>
<sequence length="105" mass="11712">MEGYRAQNCHGVLRPASLIAQLPMINESFQTGMQQCAAEFFLDFTRALDITSLDYCDKGIVPSHCDTSFLNSFQFSLRSEVKCLLCGDISKSTTKETLLPLPVKK</sequence>
<dbReference type="InterPro" id="IPR038765">
    <property type="entry name" value="Papain-like_cys_pep_sf"/>
</dbReference>
<protein>
    <submittedName>
        <fullName evidence="1">Uncharacterized protein</fullName>
    </submittedName>
</protein>
<dbReference type="EMBL" id="CACRXK020000973">
    <property type="protein sequence ID" value="CAB3986168.1"/>
    <property type="molecule type" value="Genomic_DNA"/>
</dbReference>
<dbReference type="Gene3D" id="3.90.70.10">
    <property type="entry name" value="Cysteine proteinases"/>
    <property type="match status" value="1"/>
</dbReference>
<accession>A0A7D9HNT2</accession>
<dbReference type="AlphaFoldDB" id="A0A7D9HNT2"/>
<name>A0A7D9HNT2_PARCT</name>
<gene>
    <name evidence="1" type="ORF">PACLA_8A030870</name>
</gene>
<feature type="non-terminal residue" evidence="1">
    <location>
        <position position="105"/>
    </location>
</feature>
<evidence type="ECO:0000313" key="1">
    <source>
        <dbReference type="EMBL" id="CAB3986168.1"/>
    </source>
</evidence>
<evidence type="ECO:0000313" key="2">
    <source>
        <dbReference type="Proteomes" id="UP001152795"/>
    </source>
</evidence>
<keyword evidence="2" id="KW-1185">Reference proteome</keyword>
<proteinExistence type="predicted"/>
<dbReference type="SUPFAM" id="SSF54001">
    <property type="entry name" value="Cysteine proteinases"/>
    <property type="match status" value="1"/>
</dbReference>
<organism evidence="1 2">
    <name type="scientific">Paramuricea clavata</name>
    <name type="common">Red gorgonian</name>
    <name type="synonym">Violescent sea-whip</name>
    <dbReference type="NCBI Taxonomy" id="317549"/>
    <lineage>
        <taxon>Eukaryota</taxon>
        <taxon>Metazoa</taxon>
        <taxon>Cnidaria</taxon>
        <taxon>Anthozoa</taxon>
        <taxon>Octocorallia</taxon>
        <taxon>Malacalcyonacea</taxon>
        <taxon>Plexauridae</taxon>
        <taxon>Paramuricea</taxon>
    </lineage>
</organism>